<proteinExistence type="predicted"/>
<keyword evidence="2" id="KW-1185">Reference proteome</keyword>
<name>A0AAV4WN68_CAEEX</name>
<dbReference type="Proteomes" id="UP001054945">
    <property type="component" value="Unassembled WGS sequence"/>
</dbReference>
<accession>A0AAV4WN68</accession>
<reference evidence="1 2" key="1">
    <citation type="submission" date="2021-06" db="EMBL/GenBank/DDBJ databases">
        <title>Caerostris extrusa draft genome.</title>
        <authorList>
            <person name="Kono N."/>
            <person name="Arakawa K."/>
        </authorList>
    </citation>
    <scope>NUCLEOTIDE SEQUENCE [LARGE SCALE GENOMIC DNA]</scope>
</reference>
<sequence>MQLNLRLESICGLYCRRCFLGLCTYATTIFEDSNPLMGSLQFAVFRHDEIMHLCNYYLRFESTCGFYCSCCCFQKFGLCSVCNYYLRFESTYGLYADAVFQKCSDYARANYYPEIRIHLWALLQIAVFRRDEIMQLCNYYLRCESTCGFYCRRCFLSENRIMHLCNYYLRFEST</sequence>
<gene>
    <name evidence="1" type="ORF">CEXT_54341</name>
</gene>
<dbReference type="AlphaFoldDB" id="A0AAV4WN68"/>
<comment type="caution">
    <text evidence="1">The sequence shown here is derived from an EMBL/GenBank/DDBJ whole genome shotgun (WGS) entry which is preliminary data.</text>
</comment>
<evidence type="ECO:0000313" key="1">
    <source>
        <dbReference type="EMBL" id="GIY83788.1"/>
    </source>
</evidence>
<organism evidence="1 2">
    <name type="scientific">Caerostris extrusa</name>
    <name type="common">Bark spider</name>
    <name type="synonym">Caerostris bankana</name>
    <dbReference type="NCBI Taxonomy" id="172846"/>
    <lineage>
        <taxon>Eukaryota</taxon>
        <taxon>Metazoa</taxon>
        <taxon>Ecdysozoa</taxon>
        <taxon>Arthropoda</taxon>
        <taxon>Chelicerata</taxon>
        <taxon>Arachnida</taxon>
        <taxon>Araneae</taxon>
        <taxon>Araneomorphae</taxon>
        <taxon>Entelegynae</taxon>
        <taxon>Araneoidea</taxon>
        <taxon>Araneidae</taxon>
        <taxon>Caerostris</taxon>
    </lineage>
</organism>
<evidence type="ECO:0000313" key="2">
    <source>
        <dbReference type="Proteomes" id="UP001054945"/>
    </source>
</evidence>
<dbReference type="EMBL" id="BPLR01016429">
    <property type="protein sequence ID" value="GIY83788.1"/>
    <property type="molecule type" value="Genomic_DNA"/>
</dbReference>
<protein>
    <submittedName>
        <fullName evidence="1">Uncharacterized protein</fullName>
    </submittedName>
</protein>